<evidence type="ECO:0000313" key="7">
    <source>
        <dbReference type="EMBL" id="SNT19711.1"/>
    </source>
</evidence>
<keyword evidence="5" id="KW-0804">Transcription</keyword>
<keyword evidence="8" id="KW-1185">Reference proteome</keyword>
<dbReference type="GO" id="GO:0003700">
    <property type="term" value="F:DNA-binding transcription factor activity"/>
    <property type="evidence" value="ECO:0007669"/>
    <property type="project" value="InterPro"/>
</dbReference>
<evidence type="ECO:0000256" key="3">
    <source>
        <dbReference type="ARBA" id="ARBA00023125"/>
    </source>
</evidence>
<dbReference type="InterPro" id="IPR011051">
    <property type="entry name" value="RmlC_Cupin_sf"/>
</dbReference>
<evidence type="ECO:0000256" key="1">
    <source>
        <dbReference type="ARBA" id="ARBA00022491"/>
    </source>
</evidence>
<evidence type="ECO:0000256" key="5">
    <source>
        <dbReference type="ARBA" id="ARBA00023163"/>
    </source>
</evidence>
<dbReference type="PRINTS" id="PR00032">
    <property type="entry name" value="HTHARAC"/>
</dbReference>
<accession>A0A239KNG9</accession>
<dbReference type="FunFam" id="1.10.10.60:FF:000132">
    <property type="entry name" value="AraC family transcriptional regulator"/>
    <property type="match status" value="1"/>
</dbReference>
<dbReference type="PROSITE" id="PS00041">
    <property type="entry name" value="HTH_ARAC_FAMILY_1"/>
    <property type="match status" value="1"/>
</dbReference>
<dbReference type="GO" id="GO:0009893">
    <property type="term" value="P:positive regulation of metabolic process"/>
    <property type="evidence" value="ECO:0007669"/>
    <property type="project" value="UniProtKB-ARBA"/>
</dbReference>
<dbReference type="RefSeq" id="WP_042128666.1">
    <property type="nucleotide sequence ID" value="NZ_FZOL01000028.1"/>
</dbReference>
<evidence type="ECO:0000259" key="6">
    <source>
        <dbReference type="PROSITE" id="PS01124"/>
    </source>
</evidence>
<keyword evidence="3" id="KW-0238">DNA-binding</keyword>
<dbReference type="InterPro" id="IPR018062">
    <property type="entry name" value="HTH_AraC-typ_CS"/>
</dbReference>
<dbReference type="SMART" id="SM00342">
    <property type="entry name" value="HTH_ARAC"/>
    <property type="match status" value="1"/>
</dbReference>
<dbReference type="EMBL" id="FZOL01000028">
    <property type="protein sequence ID" value="SNT19711.1"/>
    <property type="molecule type" value="Genomic_DNA"/>
</dbReference>
<evidence type="ECO:0000313" key="8">
    <source>
        <dbReference type="Proteomes" id="UP000198407"/>
    </source>
</evidence>
<dbReference type="AlphaFoldDB" id="A0A239KNG9"/>
<protein>
    <submittedName>
        <fullName evidence="7">Transcriptional regulator, AraC family</fullName>
    </submittedName>
</protein>
<dbReference type="Pfam" id="PF12833">
    <property type="entry name" value="HTH_18"/>
    <property type="match status" value="1"/>
</dbReference>
<name>A0A239KNG9_9PSED</name>
<dbReference type="SUPFAM" id="SSF51182">
    <property type="entry name" value="RmlC-like cupins"/>
    <property type="match status" value="1"/>
</dbReference>
<feature type="domain" description="HTH araC/xylS-type" evidence="6">
    <location>
        <begin position="163"/>
        <end position="260"/>
    </location>
</feature>
<dbReference type="SUPFAM" id="SSF46689">
    <property type="entry name" value="Homeodomain-like"/>
    <property type="match status" value="1"/>
</dbReference>
<dbReference type="Gene3D" id="1.10.10.60">
    <property type="entry name" value="Homeodomain-like"/>
    <property type="match status" value="1"/>
</dbReference>
<dbReference type="PROSITE" id="PS01124">
    <property type="entry name" value="HTH_ARAC_FAMILY_2"/>
    <property type="match status" value="1"/>
</dbReference>
<organism evidence="7 8">
    <name type="scientific">Pseudomonas japonica</name>
    <dbReference type="NCBI Taxonomy" id="256466"/>
    <lineage>
        <taxon>Bacteria</taxon>
        <taxon>Pseudomonadati</taxon>
        <taxon>Pseudomonadota</taxon>
        <taxon>Gammaproteobacteria</taxon>
        <taxon>Pseudomonadales</taxon>
        <taxon>Pseudomonadaceae</taxon>
        <taxon>Pseudomonas</taxon>
    </lineage>
</organism>
<reference evidence="8" key="1">
    <citation type="submission" date="2017-06" db="EMBL/GenBank/DDBJ databases">
        <authorList>
            <person name="Varghese N."/>
            <person name="Submissions S."/>
        </authorList>
    </citation>
    <scope>NUCLEOTIDE SEQUENCE [LARGE SCALE GENOMIC DNA]</scope>
    <source>
        <strain evidence="8">DSM 22348</strain>
    </source>
</reference>
<dbReference type="InterPro" id="IPR018060">
    <property type="entry name" value="HTH_AraC"/>
</dbReference>
<dbReference type="InterPro" id="IPR009057">
    <property type="entry name" value="Homeodomain-like_sf"/>
</dbReference>
<dbReference type="Proteomes" id="UP000198407">
    <property type="component" value="Unassembled WGS sequence"/>
</dbReference>
<evidence type="ECO:0000256" key="2">
    <source>
        <dbReference type="ARBA" id="ARBA00023015"/>
    </source>
</evidence>
<dbReference type="Pfam" id="PF02311">
    <property type="entry name" value="AraC_binding"/>
    <property type="match status" value="1"/>
</dbReference>
<dbReference type="STRING" id="1215104.GCA_000730585_01006"/>
<dbReference type="InterPro" id="IPR020449">
    <property type="entry name" value="Tscrpt_reg_AraC-type_HTH"/>
</dbReference>
<keyword evidence="1" id="KW-0678">Repressor</keyword>
<proteinExistence type="predicted"/>
<dbReference type="PANTHER" id="PTHR11019:SF159">
    <property type="entry name" value="TRANSCRIPTIONAL REGULATOR-RELATED"/>
    <property type="match status" value="1"/>
</dbReference>
<keyword evidence="4" id="KW-0010">Activator</keyword>
<dbReference type="OrthoDB" id="9804543at2"/>
<dbReference type="CDD" id="cd06124">
    <property type="entry name" value="cupin_NimR-like_N"/>
    <property type="match status" value="1"/>
</dbReference>
<evidence type="ECO:0000256" key="4">
    <source>
        <dbReference type="ARBA" id="ARBA00023159"/>
    </source>
</evidence>
<keyword evidence="2" id="KW-0805">Transcription regulation</keyword>
<gene>
    <name evidence="7" type="ORF">SAMN05444352_12825</name>
</gene>
<dbReference type="PANTHER" id="PTHR11019">
    <property type="entry name" value="HTH-TYPE TRANSCRIPTIONAL REGULATOR NIMR"/>
    <property type="match status" value="1"/>
</dbReference>
<dbReference type="InterPro" id="IPR003313">
    <property type="entry name" value="AraC-bd"/>
</dbReference>
<sequence>MSSNGHNPLHLDDLPSLPRPLYGQRASLPNIALDYRHRHPWGQLSHALHGVLQVHTDNARLVVPPHRAVWIAPRLMHRVQCTPGACIRSLYLDPALQLWPTADLRVIAVDPLLRELIRAFGELPVEYDRDSADGRLVEVLVDRLRVADELDLVLPQPRDARLRALCRKAQARPHEPLGLGDASRKAGVSEKTLSRLFLKETGMTYRTWRQRMRLASALPALERGERVTDVALACGYDSLSAFSAAFRRLFGLSPGELGRGGSVPHA</sequence>
<dbReference type="GO" id="GO:0043565">
    <property type="term" value="F:sequence-specific DNA binding"/>
    <property type="evidence" value="ECO:0007669"/>
    <property type="project" value="InterPro"/>
</dbReference>